<proteinExistence type="predicted"/>
<evidence type="ECO:0000313" key="2">
    <source>
        <dbReference type="Proteomes" id="UP001162501"/>
    </source>
</evidence>
<accession>A0ACB0EUL6</accession>
<reference evidence="1" key="1">
    <citation type="submission" date="2023-05" db="EMBL/GenBank/DDBJ databases">
        <authorList>
            <consortium name="ELIXIR-Norway"/>
        </authorList>
    </citation>
    <scope>NUCLEOTIDE SEQUENCE</scope>
</reference>
<protein>
    <submittedName>
        <fullName evidence="1">Uncharacterized protein</fullName>
    </submittedName>
</protein>
<dbReference type="EMBL" id="OX596111">
    <property type="protein sequence ID" value="CAI9703968.1"/>
    <property type="molecule type" value="Genomic_DNA"/>
</dbReference>
<dbReference type="Proteomes" id="UP001162501">
    <property type="component" value="Chromosome 27"/>
</dbReference>
<organism evidence="1 2">
    <name type="scientific">Rangifer tarandus platyrhynchus</name>
    <name type="common">Svalbard reindeer</name>
    <dbReference type="NCBI Taxonomy" id="3082113"/>
    <lineage>
        <taxon>Eukaryota</taxon>
        <taxon>Metazoa</taxon>
        <taxon>Chordata</taxon>
        <taxon>Craniata</taxon>
        <taxon>Vertebrata</taxon>
        <taxon>Euteleostomi</taxon>
        <taxon>Mammalia</taxon>
        <taxon>Eutheria</taxon>
        <taxon>Laurasiatheria</taxon>
        <taxon>Artiodactyla</taxon>
        <taxon>Ruminantia</taxon>
        <taxon>Pecora</taxon>
        <taxon>Cervidae</taxon>
        <taxon>Odocoileinae</taxon>
        <taxon>Rangifer</taxon>
    </lineage>
</organism>
<name>A0ACB0EUL6_RANTA</name>
<gene>
    <name evidence="1" type="ORF">MRATA1EN3_LOCUS15181</name>
</gene>
<evidence type="ECO:0000313" key="1">
    <source>
        <dbReference type="EMBL" id="CAI9703968.1"/>
    </source>
</evidence>
<sequence length="228" mass="24927">MRVPPEARVATTCSCLGSAFPAPFTGTCVQPLLGSMRCSSLLAALVTEDHSCGWYQHSSLTIDKLTSQKPRKDMQERRAAPDCEALRQYLWVRESILPCRGSQGSTGDTAPVWYEVHRSPCGHTALHHSAVPGRSHSRAVEAVLPSQRDGGFWVRDAGQGSASAMPAPLSQRFPSERPVPGATRGSRDDIEDTVSDAQRLLEPCRHRRLTRTRARVRHLGSRQPPAAA</sequence>